<dbReference type="PANTHER" id="PTHR30121">
    <property type="entry name" value="UNCHARACTERIZED PROTEIN YJGR-RELATED"/>
    <property type="match status" value="1"/>
</dbReference>
<keyword evidence="6" id="KW-1185">Reference proteome</keyword>
<gene>
    <name evidence="3" type="primary">dotL</name>
    <name evidence="3" type="synonym">icmO</name>
    <name evidence="3" type="ORF">LMI_2524</name>
    <name evidence="4" type="ORF">SAMN02982997_01162</name>
</gene>
<keyword evidence="1" id="KW-1133">Transmembrane helix</keyword>
<proteinExistence type="predicted"/>
<feature type="domain" description="TraD/TraG TraM recognition site" evidence="2">
    <location>
        <begin position="432"/>
        <end position="544"/>
    </location>
</feature>
<evidence type="ECO:0000313" key="6">
    <source>
        <dbReference type="Proteomes" id="UP000182998"/>
    </source>
</evidence>
<dbReference type="OrthoDB" id="7817736at2"/>
<dbReference type="Proteomes" id="UP000032414">
    <property type="component" value="Chromosome I"/>
</dbReference>
<dbReference type="SUPFAM" id="SSF52540">
    <property type="entry name" value="P-loop containing nucleoside triphosphate hydrolases"/>
    <property type="match status" value="1"/>
</dbReference>
<dbReference type="AlphaFoldDB" id="A0A098GJW1"/>
<evidence type="ECO:0000313" key="5">
    <source>
        <dbReference type="Proteomes" id="UP000032414"/>
    </source>
</evidence>
<dbReference type="Pfam" id="PF12696">
    <property type="entry name" value="TraG-D_C"/>
    <property type="match status" value="1"/>
</dbReference>
<dbReference type="PATRIC" id="fig|451.8.peg.2734"/>
<dbReference type="RefSeq" id="WP_045099969.1">
    <property type="nucleotide sequence ID" value="NZ_CP020614.1"/>
</dbReference>
<reference evidence="4 6" key="3">
    <citation type="submission" date="2016-10" db="EMBL/GenBank/DDBJ databases">
        <authorList>
            <person name="Varghese N."/>
            <person name="Submissions S."/>
        </authorList>
    </citation>
    <scope>NUCLEOTIDE SEQUENCE [LARGE SCALE GENOMIC DNA]</scope>
    <source>
        <strain evidence="4 6">ATCC 33218</strain>
    </source>
</reference>
<dbReference type="InterPro" id="IPR032689">
    <property type="entry name" value="TraG-D_C"/>
</dbReference>
<dbReference type="InterPro" id="IPR027417">
    <property type="entry name" value="P-loop_NTPase"/>
</dbReference>
<organism evidence="3 5">
    <name type="scientific">Legionella micdadei</name>
    <name type="common">Tatlockia micdadei</name>
    <dbReference type="NCBI Taxonomy" id="451"/>
    <lineage>
        <taxon>Bacteria</taxon>
        <taxon>Pseudomonadati</taxon>
        <taxon>Pseudomonadota</taxon>
        <taxon>Gammaproteobacteria</taxon>
        <taxon>Legionellales</taxon>
        <taxon>Legionellaceae</taxon>
        <taxon>Legionella</taxon>
    </lineage>
</organism>
<reference evidence="3" key="1">
    <citation type="submission" date="2014-09" db="EMBL/GenBank/DDBJ databases">
        <authorList>
            <person name="GOMEZ-VALERO Laura"/>
        </authorList>
    </citation>
    <scope>NUCLEOTIDE SEQUENCE</scope>
    <source>
        <strain evidence="3">ATCC33218</strain>
    </source>
</reference>
<protein>
    <submittedName>
        <fullName evidence="3">Component of Dot/Icm secretion system. ATPase</fullName>
    </submittedName>
    <submittedName>
        <fullName evidence="4">Intracellular multiplication protein IcmO</fullName>
    </submittedName>
</protein>
<dbReference type="Gene3D" id="3.40.50.300">
    <property type="entry name" value="P-loop containing nucleotide triphosphate hydrolases"/>
    <property type="match status" value="2"/>
</dbReference>
<name>A0A098GJW1_LEGMI</name>
<sequence length="781" mass="87223">MRGIDSRHEIDPTLLLRDTRTLGQRMGDFFSDPTNVSIVLVSLAAVAYYISEISSLMLIIGALFFFYTYTRKQKLPFRLPKIARVKDYNDLKPGVGTPNIARGIAFFGNDRKTGEELWFANEDLRTHALIFGSTGSGKTETLVSLAYNALVQASGFIYVDGKGDNSLYAKVFSMVRSMGREDDLLLINFMTGARDIIGPQEKRLSNTLNPFCQGSSSMLTQLVVSLMGSSGQSSDGDMWKGRAISFVEALMKLLVYMRDEGAILLDANTIRNYFDLQRLESIVIDKIFPRDEQESINIESVPKLVTDPLRNYVFNLPGYNKEKKGKQVSQVLEQHGFITMQLVRVFSSLADTYGHIIRTNLAEVDFKDVVLNRRILVVLLPALEKSPDELSNLGKVIVSSLKAMMAAGLGDQVEGDYRDVILRKPTNSPTPYMCILDEYGYYAVQGFAVVPAQARSLGFSAIFAGQDLPAFQKASKEEAASIGANTNIKICMKLEDPTETWDFFTKTAGEAYVTKVDSFQTKDTSIANSYMDTKSSSFEKRSRIDLLDLKDQTEGEAHIFFKSKIVRARMFYANPTPVKQLKLNQFLKVEPPPDDYLIKLQKQLSGFQQVLESGNLSIEKEVDTEEIALITKALHESNIAEPIERGVAALLAFHGYNEPEPIEELIEEEQEGALTIFSKLRHPAGSLPLLAKDTEQFSMPLLGINETRNYLSVVERASGAKDKYAGTVANELIKDFQMATCYPPHDRDVISTEDLALMTRDLSSKIVSEREKAKTKAQEEV</sequence>
<evidence type="ECO:0000256" key="1">
    <source>
        <dbReference type="SAM" id="Phobius"/>
    </source>
</evidence>
<dbReference type="HOGENOM" id="CLU_016768_1_0_6"/>
<dbReference type="PANTHER" id="PTHR30121:SF6">
    <property type="entry name" value="SLR6007 PROTEIN"/>
    <property type="match status" value="1"/>
</dbReference>
<dbReference type="InterPro" id="IPR051162">
    <property type="entry name" value="T4SS_component"/>
</dbReference>
<dbReference type="KEGG" id="tmc:LMI_2524"/>
<evidence type="ECO:0000313" key="4">
    <source>
        <dbReference type="EMBL" id="SCY23458.1"/>
    </source>
</evidence>
<accession>A0A098GJW1</accession>
<evidence type="ECO:0000259" key="2">
    <source>
        <dbReference type="Pfam" id="PF12696"/>
    </source>
</evidence>
<keyword evidence="1" id="KW-0812">Transmembrane</keyword>
<feature type="transmembrane region" description="Helical" evidence="1">
    <location>
        <begin position="36"/>
        <end position="69"/>
    </location>
</feature>
<dbReference type="STRING" id="451.B6N58_03590"/>
<evidence type="ECO:0000313" key="3">
    <source>
        <dbReference type="EMBL" id="CEG61786.1"/>
    </source>
</evidence>
<reference evidence="5" key="2">
    <citation type="submission" date="2014-09" db="EMBL/GenBank/DDBJ databases">
        <authorList>
            <person name="Gomez-Valero L."/>
        </authorList>
    </citation>
    <scope>NUCLEOTIDE SEQUENCE [LARGE SCALE GENOMIC DNA]</scope>
    <source>
        <strain evidence="5">ATCC33218</strain>
    </source>
</reference>
<dbReference type="EMBL" id="FMVN01000005">
    <property type="protein sequence ID" value="SCY23458.1"/>
    <property type="molecule type" value="Genomic_DNA"/>
</dbReference>
<dbReference type="EMBL" id="LN614830">
    <property type="protein sequence ID" value="CEG61786.1"/>
    <property type="molecule type" value="Genomic_DNA"/>
</dbReference>
<keyword evidence="1" id="KW-0472">Membrane</keyword>
<dbReference type="Proteomes" id="UP000182998">
    <property type="component" value="Unassembled WGS sequence"/>
</dbReference>